<sequence length="42" mass="4729">MRSRHSNKHWCKFCSCSLWFRKPVQNLFSGGSGAQTQQGVSG</sequence>
<proteinExistence type="predicted"/>
<protein>
    <submittedName>
        <fullName evidence="1">Uncharacterized protein</fullName>
    </submittedName>
</protein>
<organism evidence="1">
    <name type="scientific">Lepeophtheirus salmonis</name>
    <name type="common">Salmon louse</name>
    <name type="synonym">Caligus salmonis</name>
    <dbReference type="NCBI Taxonomy" id="72036"/>
    <lineage>
        <taxon>Eukaryota</taxon>
        <taxon>Metazoa</taxon>
        <taxon>Ecdysozoa</taxon>
        <taxon>Arthropoda</taxon>
        <taxon>Crustacea</taxon>
        <taxon>Multicrustacea</taxon>
        <taxon>Hexanauplia</taxon>
        <taxon>Copepoda</taxon>
        <taxon>Siphonostomatoida</taxon>
        <taxon>Caligidae</taxon>
        <taxon>Lepeophtheirus</taxon>
    </lineage>
</organism>
<evidence type="ECO:0000313" key="1">
    <source>
        <dbReference type="EMBL" id="CDW49948.1"/>
    </source>
</evidence>
<reference evidence="1" key="1">
    <citation type="submission" date="2014-05" db="EMBL/GenBank/DDBJ databases">
        <authorList>
            <person name="Chronopoulou M."/>
        </authorList>
    </citation>
    <scope>NUCLEOTIDE SEQUENCE</scope>
    <source>
        <tissue evidence="1">Whole organism</tissue>
    </source>
</reference>
<name>A0A0K2VHK1_LEPSM</name>
<accession>A0A0K2VHK1</accession>
<dbReference type="AlphaFoldDB" id="A0A0K2VHK1"/>
<dbReference type="EMBL" id="HACA01032587">
    <property type="protein sequence ID" value="CDW49948.1"/>
    <property type="molecule type" value="Transcribed_RNA"/>
</dbReference>